<dbReference type="InterPro" id="IPR036249">
    <property type="entry name" value="Thioredoxin-like_sf"/>
</dbReference>
<reference evidence="3 4" key="1">
    <citation type="journal article" date="2021" name="Plant Biotechnol. J.">
        <title>Multi-omics assisted identification of the key and species-specific regulatory components of drought-tolerant mechanisms in Gossypium stocksii.</title>
        <authorList>
            <person name="Yu D."/>
            <person name="Ke L."/>
            <person name="Zhang D."/>
            <person name="Wu Y."/>
            <person name="Sun Y."/>
            <person name="Mei J."/>
            <person name="Sun J."/>
            <person name="Sun Y."/>
        </authorList>
    </citation>
    <scope>NUCLEOTIDE SEQUENCE [LARGE SCALE GENOMIC DNA]</scope>
    <source>
        <strain evidence="4">cv. E1</strain>
        <tissue evidence="3">Leaf</tissue>
    </source>
</reference>
<dbReference type="AlphaFoldDB" id="A0A9D4AC71"/>
<feature type="transmembrane region" description="Helical" evidence="1">
    <location>
        <begin position="170"/>
        <end position="192"/>
    </location>
</feature>
<sequence>MANSLCFTSFNTCNTAGILINPRKALVVNQVLKSSRSARIRSLEARAVEKNPTTIVYARREGDAKSEAGKEAQSRTGKMMLDVYADRMSQPSRAVIIFCKVNGIDYKELKVDISKREHLTTEFAEINPMKQLPAIVHGKFKLFERYLKRILLSFPCKCDSFYTVKVGKCLLVRFLELQIIGKCFLFLFWFFLYV</sequence>
<accession>A0A9D4AC71</accession>
<dbReference type="PROSITE" id="PS50404">
    <property type="entry name" value="GST_NTER"/>
    <property type="match status" value="1"/>
</dbReference>
<keyword evidence="1" id="KW-0812">Transmembrane</keyword>
<organism evidence="3 4">
    <name type="scientific">Gossypium stocksii</name>
    <dbReference type="NCBI Taxonomy" id="47602"/>
    <lineage>
        <taxon>Eukaryota</taxon>
        <taxon>Viridiplantae</taxon>
        <taxon>Streptophyta</taxon>
        <taxon>Embryophyta</taxon>
        <taxon>Tracheophyta</taxon>
        <taxon>Spermatophyta</taxon>
        <taxon>Magnoliopsida</taxon>
        <taxon>eudicotyledons</taxon>
        <taxon>Gunneridae</taxon>
        <taxon>Pentapetalae</taxon>
        <taxon>rosids</taxon>
        <taxon>malvids</taxon>
        <taxon>Malvales</taxon>
        <taxon>Malvaceae</taxon>
        <taxon>Malvoideae</taxon>
        <taxon>Gossypium</taxon>
    </lineage>
</organism>
<dbReference type="EMBL" id="JAIQCV010000004">
    <property type="protein sequence ID" value="KAH1106230.1"/>
    <property type="molecule type" value="Genomic_DNA"/>
</dbReference>
<feature type="domain" description="GST N-terminal" evidence="2">
    <location>
        <begin position="79"/>
        <end position="160"/>
    </location>
</feature>
<proteinExistence type="predicted"/>
<dbReference type="Pfam" id="PF02798">
    <property type="entry name" value="GST_N"/>
    <property type="match status" value="1"/>
</dbReference>
<dbReference type="Gene3D" id="3.40.30.10">
    <property type="entry name" value="Glutaredoxin"/>
    <property type="match status" value="1"/>
</dbReference>
<dbReference type="InterPro" id="IPR004045">
    <property type="entry name" value="Glutathione_S-Trfase_N"/>
</dbReference>
<dbReference type="InterPro" id="IPR043377">
    <property type="entry name" value="GSTT1/2/3"/>
</dbReference>
<dbReference type="SUPFAM" id="SSF52833">
    <property type="entry name" value="Thioredoxin-like"/>
    <property type="match status" value="1"/>
</dbReference>
<dbReference type="Proteomes" id="UP000828251">
    <property type="component" value="Unassembled WGS sequence"/>
</dbReference>
<name>A0A9D4AC71_9ROSI</name>
<dbReference type="PANTHER" id="PTHR44750">
    <property type="entry name" value="GLUTATHIONE S-TRANSFERASE T1-RELATED"/>
    <property type="match status" value="1"/>
</dbReference>
<comment type="caution">
    <text evidence="3">The sequence shown here is derived from an EMBL/GenBank/DDBJ whole genome shotgun (WGS) entry which is preliminary data.</text>
</comment>
<dbReference type="PANTHER" id="PTHR44750:SF1">
    <property type="entry name" value="GLUTATHIONE S-TRANSFERASE T1-RELATED"/>
    <property type="match status" value="1"/>
</dbReference>
<evidence type="ECO:0000313" key="4">
    <source>
        <dbReference type="Proteomes" id="UP000828251"/>
    </source>
</evidence>
<dbReference type="OrthoDB" id="945855at2759"/>
<evidence type="ECO:0000313" key="3">
    <source>
        <dbReference type="EMBL" id="KAH1106230.1"/>
    </source>
</evidence>
<keyword evidence="4" id="KW-1185">Reference proteome</keyword>
<keyword evidence="1" id="KW-1133">Transmembrane helix</keyword>
<protein>
    <recommendedName>
        <fullName evidence="2">GST N-terminal domain-containing protein</fullName>
    </recommendedName>
</protein>
<gene>
    <name evidence="3" type="ORF">J1N35_009998</name>
</gene>
<keyword evidence="1" id="KW-0472">Membrane</keyword>
<evidence type="ECO:0000256" key="1">
    <source>
        <dbReference type="SAM" id="Phobius"/>
    </source>
</evidence>
<evidence type="ECO:0000259" key="2">
    <source>
        <dbReference type="PROSITE" id="PS50404"/>
    </source>
</evidence>